<reference evidence="2" key="1">
    <citation type="submission" date="2016-06" db="EMBL/GenBank/DDBJ databases">
        <title>Identification of putative biosynthetic pathways for the production of bioactive secondary metabolites by the marine actinomycete Kocuria kristinae RUTW2-3.</title>
        <authorList>
            <person name="Waterworth S.C."/>
            <person name="Walmsley T.A."/>
            <person name="Matongo T."/>
            <person name="Davies-Coleman M.T."/>
            <person name="Dorrington R.A."/>
        </authorList>
    </citation>
    <scope>NUCLEOTIDE SEQUENCE [LARGE SCALE GENOMIC DNA]</scope>
    <source>
        <strain evidence="2">RUTW2-3</strain>
    </source>
</reference>
<protein>
    <submittedName>
        <fullName evidence="2">Acetyltransferase</fullName>
    </submittedName>
</protein>
<dbReference type="Proteomes" id="UP000053171">
    <property type="component" value="Unassembled WGS sequence"/>
</dbReference>
<dbReference type="SUPFAM" id="SSF55729">
    <property type="entry name" value="Acyl-CoA N-acyltransferases (Nat)"/>
    <property type="match status" value="1"/>
</dbReference>
<feature type="domain" description="N-acetyltransferase" evidence="1">
    <location>
        <begin position="20"/>
        <end position="167"/>
    </location>
</feature>
<dbReference type="InterPro" id="IPR000182">
    <property type="entry name" value="GNAT_dom"/>
</dbReference>
<keyword evidence="3" id="KW-1185">Reference proteome</keyword>
<dbReference type="EMBL" id="LJBJ02000012">
    <property type="protein sequence ID" value="OAX51768.1"/>
    <property type="molecule type" value="Genomic_DNA"/>
</dbReference>
<accession>A0A199NT43</accession>
<comment type="caution">
    <text evidence="2">The sequence shown here is derived from an EMBL/GenBank/DDBJ whole genome shotgun (WGS) entry which is preliminary data.</text>
</comment>
<sequence>MSGKITLIGDTWTSTRPVTVSTRPVARQDADGLARLYFTAYDDGSVTSQAHALEILHHMFDGEYGAVLPKASPVVVDDAGRIIAAALVLESRVGDDLPDSPYIFELFTESSRRREGFAEQLLRVAITELKEEGFEHVALRISEDNAAALALYLTLDFRRWFPEEDEL</sequence>
<gene>
    <name evidence="2" type="ORF">AN277_0206860</name>
</gene>
<organism evidence="2 3">
    <name type="scientific">Rothia kristinae</name>
    <dbReference type="NCBI Taxonomy" id="37923"/>
    <lineage>
        <taxon>Bacteria</taxon>
        <taxon>Bacillati</taxon>
        <taxon>Actinomycetota</taxon>
        <taxon>Actinomycetes</taxon>
        <taxon>Micrococcales</taxon>
        <taxon>Micrococcaceae</taxon>
        <taxon>Rothia</taxon>
    </lineage>
</organism>
<dbReference type="AlphaFoldDB" id="A0A199NT43"/>
<name>A0A199NT43_9MICC</name>
<dbReference type="PROSITE" id="PS51186">
    <property type="entry name" value="GNAT"/>
    <property type="match status" value="1"/>
</dbReference>
<evidence type="ECO:0000259" key="1">
    <source>
        <dbReference type="PROSITE" id="PS51186"/>
    </source>
</evidence>
<dbReference type="Pfam" id="PF00583">
    <property type="entry name" value="Acetyltransf_1"/>
    <property type="match status" value="1"/>
</dbReference>
<dbReference type="Gene3D" id="3.40.630.30">
    <property type="match status" value="1"/>
</dbReference>
<dbReference type="CDD" id="cd04301">
    <property type="entry name" value="NAT_SF"/>
    <property type="match status" value="1"/>
</dbReference>
<evidence type="ECO:0000313" key="3">
    <source>
        <dbReference type="Proteomes" id="UP000053171"/>
    </source>
</evidence>
<evidence type="ECO:0000313" key="2">
    <source>
        <dbReference type="EMBL" id="OAX51768.1"/>
    </source>
</evidence>
<dbReference type="RefSeq" id="WP_064725485.1">
    <property type="nucleotide sequence ID" value="NZ_CP113782.1"/>
</dbReference>
<dbReference type="InterPro" id="IPR016181">
    <property type="entry name" value="Acyl_CoA_acyltransferase"/>
</dbReference>
<proteinExistence type="predicted"/>
<dbReference type="GO" id="GO:0016747">
    <property type="term" value="F:acyltransferase activity, transferring groups other than amino-acyl groups"/>
    <property type="evidence" value="ECO:0007669"/>
    <property type="project" value="InterPro"/>
</dbReference>